<evidence type="ECO:0000256" key="6">
    <source>
        <dbReference type="ARBA" id="ARBA00023015"/>
    </source>
</evidence>
<keyword evidence="4" id="KW-0227">DNA damage</keyword>
<evidence type="ECO:0000256" key="8">
    <source>
        <dbReference type="ARBA" id="ARBA00023242"/>
    </source>
</evidence>
<dbReference type="AlphaFoldDB" id="A0AAD5EB36"/>
<dbReference type="GO" id="GO:0006974">
    <property type="term" value="P:DNA damage response"/>
    <property type="evidence" value="ECO:0007669"/>
    <property type="project" value="UniProtKB-KW"/>
</dbReference>
<comment type="catalytic activity">
    <reaction evidence="9">
        <text>L-lysyl-[histone] + acetyl-CoA = N(6)-acetyl-L-lysyl-[histone] + CoA + H(+)</text>
        <dbReference type="Rhea" id="RHEA:21992"/>
        <dbReference type="Rhea" id="RHEA-COMP:9845"/>
        <dbReference type="Rhea" id="RHEA-COMP:11338"/>
        <dbReference type="ChEBI" id="CHEBI:15378"/>
        <dbReference type="ChEBI" id="CHEBI:29969"/>
        <dbReference type="ChEBI" id="CHEBI:57287"/>
        <dbReference type="ChEBI" id="CHEBI:57288"/>
        <dbReference type="ChEBI" id="CHEBI:61930"/>
        <dbReference type="EC" id="2.3.1.48"/>
    </reaction>
    <physiologicalReaction direction="left-to-right" evidence="9">
        <dbReference type="Rhea" id="RHEA:21993"/>
    </physiologicalReaction>
</comment>
<dbReference type="RefSeq" id="XP_051445437.1">
    <property type="nucleotide sequence ID" value="XM_051593711.1"/>
</dbReference>
<dbReference type="PANTHER" id="PTHR31571">
    <property type="entry name" value="ALTERED INHERITANCE OF MITOCHONDRIA PROTEIN 6"/>
    <property type="match status" value="1"/>
</dbReference>
<dbReference type="InterPro" id="IPR016849">
    <property type="entry name" value="Rtt109"/>
</dbReference>
<protein>
    <recommendedName>
        <fullName evidence="2">histone acetyltransferase</fullName>
        <ecNumber evidence="2">2.3.1.48</ecNumber>
    </recommendedName>
</protein>
<name>A0AAD5EB36_UMBRA</name>
<keyword evidence="8" id="KW-0539">Nucleus</keyword>
<gene>
    <name evidence="11" type="ORF">K450DRAFT_299450</name>
</gene>
<dbReference type="GeneID" id="75919053"/>
<comment type="caution">
    <text evidence="11">The sequence shown here is derived from an EMBL/GenBank/DDBJ whole genome shotgun (WGS) entry which is preliminary data.</text>
</comment>
<evidence type="ECO:0000256" key="9">
    <source>
        <dbReference type="ARBA" id="ARBA00048940"/>
    </source>
</evidence>
<keyword evidence="3" id="KW-0808">Transferase</keyword>
<dbReference type="PROSITE" id="PS51728">
    <property type="entry name" value="RTT109_HAT"/>
    <property type="match status" value="1"/>
</dbReference>
<dbReference type="Proteomes" id="UP001206595">
    <property type="component" value="Unassembled WGS sequence"/>
</dbReference>
<evidence type="ECO:0000256" key="4">
    <source>
        <dbReference type="ARBA" id="ARBA00022763"/>
    </source>
</evidence>
<organism evidence="11 12">
    <name type="scientific">Umbelopsis ramanniana AG</name>
    <dbReference type="NCBI Taxonomy" id="1314678"/>
    <lineage>
        <taxon>Eukaryota</taxon>
        <taxon>Fungi</taxon>
        <taxon>Fungi incertae sedis</taxon>
        <taxon>Mucoromycota</taxon>
        <taxon>Mucoromycotina</taxon>
        <taxon>Umbelopsidomycetes</taxon>
        <taxon>Umbelopsidales</taxon>
        <taxon>Umbelopsidaceae</taxon>
        <taxon>Umbelopsis</taxon>
    </lineage>
</organism>
<feature type="region of interest" description="Disordered" evidence="10">
    <location>
        <begin position="236"/>
        <end position="308"/>
    </location>
</feature>
<dbReference type="EC" id="2.3.1.48" evidence="2"/>
<evidence type="ECO:0000256" key="3">
    <source>
        <dbReference type="ARBA" id="ARBA00022679"/>
    </source>
</evidence>
<keyword evidence="7" id="KW-0804">Transcription</keyword>
<dbReference type="PANTHER" id="PTHR31571:SF2">
    <property type="entry name" value="HISTONE ACETYLTRANSFERASE RTT109"/>
    <property type="match status" value="1"/>
</dbReference>
<evidence type="ECO:0000256" key="10">
    <source>
        <dbReference type="SAM" id="MobiDB-lite"/>
    </source>
</evidence>
<dbReference type="GO" id="GO:0032931">
    <property type="term" value="F:histone H3K56 acetyltransferase activity"/>
    <property type="evidence" value="ECO:0007669"/>
    <property type="project" value="TreeGrafter"/>
</dbReference>
<comment type="subcellular location">
    <subcellularLocation>
        <location evidence="1">Nucleus</location>
    </subcellularLocation>
</comment>
<dbReference type="EMBL" id="MU620912">
    <property type="protein sequence ID" value="KAI8580433.1"/>
    <property type="molecule type" value="Genomic_DNA"/>
</dbReference>
<keyword evidence="12" id="KW-1185">Reference proteome</keyword>
<dbReference type="InterPro" id="IPR051236">
    <property type="entry name" value="HAT_RTT109-like"/>
</dbReference>
<keyword evidence="6" id="KW-0805">Transcription regulation</keyword>
<feature type="region of interest" description="Disordered" evidence="10">
    <location>
        <begin position="410"/>
        <end position="451"/>
    </location>
</feature>
<accession>A0AAD5EB36</accession>
<evidence type="ECO:0000256" key="7">
    <source>
        <dbReference type="ARBA" id="ARBA00023163"/>
    </source>
</evidence>
<dbReference type="SMART" id="SM01250">
    <property type="entry name" value="KAT11"/>
    <property type="match status" value="1"/>
</dbReference>
<dbReference type="GO" id="GO:0006355">
    <property type="term" value="P:regulation of DNA-templated transcription"/>
    <property type="evidence" value="ECO:0007669"/>
    <property type="project" value="InterPro"/>
</dbReference>
<evidence type="ECO:0000256" key="1">
    <source>
        <dbReference type="ARBA" id="ARBA00004123"/>
    </source>
</evidence>
<keyword evidence="5" id="KW-0007">Acetylation</keyword>
<evidence type="ECO:0000313" key="12">
    <source>
        <dbReference type="Proteomes" id="UP001206595"/>
    </source>
</evidence>
<proteinExistence type="predicted"/>
<evidence type="ECO:0000256" key="2">
    <source>
        <dbReference type="ARBA" id="ARBA00013184"/>
    </source>
</evidence>
<dbReference type="InterPro" id="IPR013178">
    <property type="entry name" value="Histone_AcTrfase_Rtt109/CBP"/>
</dbReference>
<dbReference type="Pfam" id="PF08214">
    <property type="entry name" value="HAT_KAT11"/>
    <property type="match status" value="1"/>
</dbReference>
<feature type="compositionally biased region" description="Acidic residues" evidence="10">
    <location>
        <begin position="242"/>
        <end position="266"/>
    </location>
</feature>
<evidence type="ECO:0000313" key="11">
    <source>
        <dbReference type="EMBL" id="KAI8580433.1"/>
    </source>
</evidence>
<sequence length="451" mass="50008">MSSSFQTALLNELSRLPQEGGGIYRVYHFATKPVICKYPIELSGGGTFSQSSMIHRLILIAHGSTNLESPAFVCGMEVMEYKEKSTDHEPSLVYISKVDTSGYKAPAPITSLMVKTYLSTHSNCTTHIFARAQPQYLFHRSVENPSKHAQSDRGLIAWWLRVITDTSFLTKLDAWWCIPGVDDQESAKRETRVTQDLKLGQVNWHYGYSYDDNADPKAVIPKFPDDAKARLLKSYANYDSKDDSDEEEDDDEDDAEEGGEGDDGKDENDTKGDETPSSPMNNNDASSDDESDEGSTKQAASNPGKIKDILADESHSMTVREFWELLSIGEECGSGKLTGFFVIKGDPAAKESGEFKELAQTLSKDQFTVIWNHLMACEFTSDESNRTSTAKFTAQINECLQLESGYLPIEATPSGESNAEINKPKRPLQQEKPSAPTVNVLGGSFIKRRKT</sequence>
<reference evidence="11" key="2">
    <citation type="journal article" date="2022" name="Proc. Natl. Acad. Sci. U.S.A.">
        <title>Diploid-dominant life cycles characterize the early evolution of Fungi.</title>
        <authorList>
            <person name="Amses K.R."/>
            <person name="Simmons D.R."/>
            <person name="Longcore J.E."/>
            <person name="Mondo S.J."/>
            <person name="Seto K."/>
            <person name="Jeronimo G.H."/>
            <person name="Bonds A.E."/>
            <person name="Quandt C.A."/>
            <person name="Davis W.J."/>
            <person name="Chang Y."/>
            <person name="Federici B.A."/>
            <person name="Kuo A."/>
            <person name="LaButti K."/>
            <person name="Pangilinan J."/>
            <person name="Andreopoulos W."/>
            <person name="Tritt A."/>
            <person name="Riley R."/>
            <person name="Hundley H."/>
            <person name="Johnson J."/>
            <person name="Lipzen A."/>
            <person name="Barry K."/>
            <person name="Lang B.F."/>
            <person name="Cuomo C.A."/>
            <person name="Buchler N.E."/>
            <person name="Grigoriev I.V."/>
            <person name="Spatafora J.W."/>
            <person name="Stajich J.E."/>
            <person name="James T.Y."/>
        </authorList>
    </citation>
    <scope>NUCLEOTIDE SEQUENCE</scope>
    <source>
        <strain evidence="11">AG</strain>
    </source>
</reference>
<reference evidence="11" key="1">
    <citation type="submission" date="2021-06" db="EMBL/GenBank/DDBJ databases">
        <authorList>
            <consortium name="DOE Joint Genome Institute"/>
            <person name="Mondo S.J."/>
            <person name="Amses K.R."/>
            <person name="Simmons D.R."/>
            <person name="Longcore J.E."/>
            <person name="Seto K."/>
            <person name="Alves G.H."/>
            <person name="Bonds A.E."/>
            <person name="Quandt C.A."/>
            <person name="Davis W.J."/>
            <person name="Chang Y."/>
            <person name="Letcher P.M."/>
            <person name="Powell M.J."/>
            <person name="Kuo A."/>
            <person name="Labutti K."/>
            <person name="Pangilinan J."/>
            <person name="Andreopoulos W."/>
            <person name="Tritt A."/>
            <person name="Riley R."/>
            <person name="Hundley H."/>
            <person name="Johnson J."/>
            <person name="Lipzen A."/>
            <person name="Barry K."/>
            <person name="Berbee M.L."/>
            <person name="Buchler N.E."/>
            <person name="Grigoriev I.V."/>
            <person name="Spatafora J.W."/>
            <person name="Stajich J.E."/>
            <person name="James T.Y."/>
        </authorList>
    </citation>
    <scope>NUCLEOTIDE SEQUENCE</scope>
    <source>
        <strain evidence="11">AG</strain>
    </source>
</reference>
<dbReference type="GO" id="GO:0005634">
    <property type="term" value="C:nucleus"/>
    <property type="evidence" value="ECO:0007669"/>
    <property type="project" value="UniProtKB-SubCell"/>
</dbReference>
<evidence type="ECO:0000256" key="5">
    <source>
        <dbReference type="ARBA" id="ARBA00022990"/>
    </source>
</evidence>